<dbReference type="GO" id="GO:0016435">
    <property type="term" value="F:rRNA (guanine) methyltransferase activity"/>
    <property type="evidence" value="ECO:0007669"/>
    <property type="project" value="TreeGrafter"/>
</dbReference>
<evidence type="ECO:0000313" key="5">
    <source>
        <dbReference type="Proteomes" id="UP001054945"/>
    </source>
</evidence>
<keyword evidence="1" id="KW-0489">Methyltransferase</keyword>
<reference evidence="4 5" key="1">
    <citation type="submission" date="2021-06" db="EMBL/GenBank/DDBJ databases">
        <title>Caerostris extrusa draft genome.</title>
        <authorList>
            <person name="Kono N."/>
            <person name="Arakawa K."/>
        </authorList>
    </citation>
    <scope>NUCLEOTIDE SEQUENCE [LARGE SCALE GENOMIC DNA]</scope>
</reference>
<dbReference type="EMBL" id="BPLR01016101">
    <property type="protein sequence ID" value="GIY81285.1"/>
    <property type="molecule type" value="Genomic_DNA"/>
</dbReference>
<dbReference type="InterPro" id="IPR001537">
    <property type="entry name" value="SpoU_MeTrfase"/>
</dbReference>
<keyword evidence="5" id="KW-1185">Reference proteome</keyword>
<dbReference type="PANTHER" id="PTHR46103">
    <property type="entry name" value="RRNA METHYLTRANSFERASE 1, MITOCHONDRIAL"/>
    <property type="match status" value="1"/>
</dbReference>
<dbReference type="GO" id="GO:0005739">
    <property type="term" value="C:mitochondrion"/>
    <property type="evidence" value="ECO:0007669"/>
    <property type="project" value="TreeGrafter"/>
</dbReference>
<proteinExistence type="predicted"/>
<protein>
    <recommendedName>
        <fullName evidence="3">tRNA/rRNA methyltransferase SpoU type domain-containing protein</fullName>
    </recommendedName>
</protein>
<comment type="caution">
    <text evidence="4">The sequence shown here is derived from an EMBL/GenBank/DDBJ whole genome shotgun (WGS) entry which is preliminary data.</text>
</comment>
<feature type="domain" description="tRNA/rRNA methyltransferase SpoU type" evidence="3">
    <location>
        <begin position="11"/>
        <end position="83"/>
    </location>
</feature>
<evidence type="ECO:0000313" key="4">
    <source>
        <dbReference type="EMBL" id="GIY81285.1"/>
    </source>
</evidence>
<dbReference type="InterPro" id="IPR029028">
    <property type="entry name" value="Alpha/beta_knot_MTases"/>
</dbReference>
<evidence type="ECO:0000259" key="3">
    <source>
        <dbReference type="Pfam" id="PF00588"/>
    </source>
</evidence>
<evidence type="ECO:0000256" key="2">
    <source>
        <dbReference type="ARBA" id="ARBA00022679"/>
    </source>
</evidence>
<dbReference type="GO" id="GO:0003723">
    <property type="term" value="F:RNA binding"/>
    <property type="evidence" value="ECO:0007669"/>
    <property type="project" value="InterPro"/>
</dbReference>
<accession>A0AAV4WIT0</accession>
<keyword evidence="2" id="KW-0808">Transferase</keyword>
<dbReference type="Pfam" id="PF00588">
    <property type="entry name" value="SpoU_methylase"/>
    <property type="match status" value="1"/>
</dbReference>
<evidence type="ECO:0000256" key="1">
    <source>
        <dbReference type="ARBA" id="ARBA00022603"/>
    </source>
</evidence>
<dbReference type="Gene3D" id="3.40.1280.10">
    <property type="match status" value="1"/>
</dbReference>
<organism evidence="4 5">
    <name type="scientific">Caerostris extrusa</name>
    <name type="common">Bark spider</name>
    <name type="synonym">Caerostris bankana</name>
    <dbReference type="NCBI Taxonomy" id="172846"/>
    <lineage>
        <taxon>Eukaryota</taxon>
        <taxon>Metazoa</taxon>
        <taxon>Ecdysozoa</taxon>
        <taxon>Arthropoda</taxon>
        <taxon>Chelicerata</taxon>
        <taxon>Arachnida</taxon>
        <taxon>Araneae</taxon>
        <taxon>Araneomorphae</taxon>
        <taxon>Entelegynae</taxon>
        <taxon>Araneoidea</taxon>
        <taxon>Araneidae</taxon>
        <taxon>Caerostris</taxon>
    </lineage>
</organism>
<dbReference type="PANTHER" id="PTHR46103:SF1">
    <property type="entry name" value="RRNA METHYLTRANSFERASE 1, MITOCHONDRIAL"/>
    <property type="match status" value="1"/>
</dbReference>
<dbReference type="SUPFAM" id="SSF75217">
    <property type="entry name" value="alpha/beta knot"/>
    <property type="match status" value="1"/>
</dbReference>
<dbReference type="InterPro" id="IPR029026">
    <property type="entry name" value="tRNA_m1G_MTases_N"/>
</dbReference>
<dbReference type="InterPro" id="IPR047182">
    <property type="entry name" value="MRM1"/>
</dbReference>
<dbReference type="AlphaFoldDB" id="A0AAV4WIT0"/>
<dbReference type="Proteomes" id="UP001054945">
    <property type="component" value="Unassembled WGS sequence"/>
</dbReference>
<gene>
    <name evidence="4" type="ORF">CEXT_489501</name>
</gene>
<name>A0AAV4WIT0_CAEEX</name>
<sequence>MGTSKFNVSLASMGMCIQNKKAQGWSIVSTTAYNEEIKVSKQIYDVAEISVSQSTILILGNESRGVSPEVQKLCDFFIFIPPKKTCMKELIL</sequence>